<proteinExistence type="predicted"/>
<organism evidence="2 3">
    <name type="scientific">Gelidibacter gilvus</name>
    <dbReference type="NCBI Taxonomy" id="59602"/>
    <lineage>
        <taxon>Bacteria</taxon>
        <taxon>Pseudomonadati</taxon>
        <taxon>Bacteroidota</taxon>
        <taxon>Flavobacteriia</taxon>
        <taxon>Flavobacteriales</taxon>
        <taxon>Flavobacteriaceae</taxon>
        <taxon>Gelidibacter</taxon>
    </lineage>
</organism>
<comment type="caution">
    <text evidence="2">The sequence shown here is derived from an EMBL/GenBank/DDBJ whole genome shotgun (WGS) entry which is preliminary data.</text>
</comment>
<name>A0A4Q0XHV7_9FLAO</name>
<dbReference type="OrthoDB" id="1110708at2"/>
<dbReference type="InterPro" id="IPR011250">
    <property type="entry name" value="OMP/PagP_B-barrel"/>
</dbReference>
<gene>
    <name evidence="2" type="ORF">ESZ48_07370</name>
</gene>
<dbReference type="Gene3D" id="2.40.160.20">
    <property type="match status" value="1"/>
</dbReference>
<dbReference type="EMBL" id="SDDZ01000003">
    <property type="protein sequence ID" value="RXJ50571.1"/>
    <property type="molecule type" value="Genomic_DNA"/>
</dbReference>
<evidence type="ECO:0000313" key="3">
    <source>
        <dbReference type="Proteomes" id="UP000289792"/>
    </source>
</evidence>
<dbReference type="AlphaFoldDB" id="A0A4Q0XHV7"/>
<dbReference type="SUPFAM" id="SSF56925">
    <property type="entry name" value="OMPA-like"/>
    <property type="match status" value="1"/>
</dbReference>
<keyword evidence="3" id="KW-1185">Reference proteome</keyword>
<keyword evidence="1" id="KW-0732">Signal</keyword>
<feature type="signal peptide" evidence="1">
    <location>
        <begin position="1"/>
        <end position="25"/>
    </location>
</feature>
<evidence type="ECO:0000256" key="1">
    <source>
        <dbReference type="SAM" id="SignalP"/>
    </source>
</evidence>
<evidence type="ECO:0000313" key="2">
    <source>
        <dbReference type="EMBL" id="RXJ50571.1"/>
    </source>
</evidence>
<protein>
    <submittedName>
        <fullName evidence="2">Curli production assembly/transport component CsgG</fullName>
    </submittedName>
</protein>
<sequence length="225" mass="25333">MKTYSCFLKTITLVILTLFSFKSLAQNEKQEESKNLDRKSLFFDYRGTNVIEAAIGTSNINGDLPDPMFELAFRVGYKRSLSPHVNIGLTYNKFNLAFKDIYNEGFMSFDVNLEYLIFPYKNFSPFMFAGGGLNASNYFTQTAAKFQGGAGFEIIVAPGMGLRMLADYNYVLSDTLDGRIYGASDDAYWRILVGVNMYFGGRDKKDKILKGSPSIMNSNPIIKEN</sequence>
<reference evidence="2 3" key="1">
    <citation type="submission" date="2019-01" db="EMBL/GenBank/DDBJ databases">
        <title>Genome sequence of the Antarctic species Gelidibacter gilvus ACAM 158(T).</title>
        <authorList>
            <person name="Bowman J.P."/>
        </authorList>
    </citation>
    <scope>NUCLEOTIDE SEQUENCE [LARGE SCALE GENOMIC DNA]</scope>
    <source>
        <strain evidence="2 3">IC158</strain>
    </source>
</reference>
<accession>A0A4Q0XHV7</accession>
<dbReference type="Proteomes" id="UP000289792">
    <property type="component" value="Unassembled WGS sequence"/>
</dbReference>
<feature type="chain" id="PRO_5020288576" evidence="1">
    <location>
        <begin position="26"/>
        <end position="225"/>
    </location>
</feature>
<dbReference type="RefSeq" id="WP_129016689.1">
    <property type="nucleotide sequence ID" value="NZ_SDDZ01000003.1"/>
</dbReference>